<dbReference type="AlphaFoldDB" id="A0A166HG38"/>
<proteinExistence type="predicted"/>
<accession>A0A166HG38</accession>
<organism evidence="1 2">
    <name type="scientific">Athelia psychrophila</name>
    <dbReference type="NCBI Taxonomy" id="1759441"/>
    <lineage>
        <taxon>Eukaryota</taxon>
        <taxon>Fungi</taxon>
        <taxon>Dikarya</taxon>
        <taxon>Basidiomycota</taxon>
        <taxon>Agaricomycotina</taxon>
        <taxon>Agaricomycetes</taxon>
        <taxon>Agaricomycetidae</taxon>
        <taxon>Atheliales</taxon>
        <taxon>Atheliaceae</taxon>
        <taxon>Athelia</taxon>
    </lineage>
</organism>
<dbReference type="EMBL" id="KV417569">
    <property type="protein sequence ID" value="KZP18824.1"/>
    <property type="molecule type" value="Genomic_DNA"/>
</dbReference>
<evidence type="ECO:0000313" key="2">
    <source>
        <dbReference type="Proteomes" id="UP000076532"/>
    </source>
</evidence>
<dbReference type="Proteomes" id="UP000076532">
    <property type="component" value="Unassembled WGS sequence"/>
</dbReference>
<name>A0A166HG38_9AGAM</name>
<feature type="non-terminal residue" evidence="1">
    <location>
        <position position="1"/>
    </location>
</feature>
<evidence type="ECO:0000313" key="1">
    <source>
        <dbReference type="EMBL" id="KZP18824.1"/>
    </source>
</evidence>
<keyword evidence="2" id="KW-1185">Reference proteome</keyword>
<reference evidence="1 2" key="1">
    <citation type="journal article" date="2016" name="Mol. Biol. Evol.">
        <title>Comparative Genomics of Early-Diverging Mushroom-Forming Fungi Provides Insights into the Origins of Lignocellulose Decay Capabilities.</title>
        <authorList>
            <person name="Nagy L.G."/>
            <person name="Riley R."/>
            <person name="Tritt A."/>
            <person name="Adam C."/>
            <person name="Daum C."/>
            <person name="Floudas D."/>
            <person name="Sun H."/>
            <person name="Yadav J.S."/>
            <person name="Pangilinan J."/>
            <person name="Larsson K.H."/>
            <person name="Matsuura K."/>
            <person name="Barry K."/>
            <person name="Labutti K."/>
            <person name="Kuo R."/>
            <person name="Ohm R.A."/>
            <person name="Bhattacharya S.S."/>
            <person name="Shirouzu T."/>
            <person name="Yoshinaga Y."/>
            <person name="Martin F.M."/>
            <person name="Grigoriev I.V."/>
            <person name="Hibbett D.S."/>
        </authorList>
    </citation>
    <scope>NUCLEOTIDE SEQUENCE [LARGE SCALE GENOMIC DNA]</scope>
    <source>
        <strain evidence="1 2">CBS 109695</strain>
    </source>
</reference>
<sequence>RDLIDIKAPVDVSNVGNYNIVDILNNVGGKRSLISVAVPITISDILNCNTIDVANNILSGLAASLGCTVAEVGITAQNILDCDASSLGELIRKIAGGLGHILKRHGDDGIKVVAPITIENVLDGNKVGVLNHVGGKRGLVKVKAPIDINNVADYNVVGILNNVL</sequence>
<protein>
    <submittedName>
        <fullName evidence="1">Uncharacterized protein</fullName>
    </submittedName>
</protein>
<gene>
    <name evidence="1" type="ORF">FIBSPDRAFT_955993</name>
</gene>